<evidence type="ECO:0000313" key="2">
    <source>
        <dbReference type="EMBL" id="KAL0108276.1"/>
    </source>
</evidence>
<dbReference type="AlphaFoldDB" id="A0AAW2EX15"/>
<feature type="compositionally biased region" description="Basic and acidic residues" evidence="1">
    <location>
        <begin position="61"/>
        <end position="73"/>
    </location>
</feature>
<dbReference type="EMBL" id="JADYXP020000016">
    <property type="protein sequence ID" value="KAL0108276.1"/>
    <property type="molecule type" value="Genomic_DNA"/>
</dbReference>
<comment type="caution">
    <text evidence="2">The sequence shown here is derived from an EMBL/GenBank/DDBJ whole genome shotgun (WGS) entry which is preliminary data.</text>
</comment>
<sequence length="83" mass="9789">MRKRSSLAYLIRILKKKKKRKKRKKRNLTFARLNDLRRQSSSKSGALPFFCFARERLQSAKAERERKRERDPVALEATEAAAP</sequence>
<name>A0AAW2EX15_9HYME</name>
<dbReference type="Proteomes" id="UP001430953">
    <property type="component" value="Unassembled WGS sequence"/>
</dbReference>
<feature type="region of interest" description="Disordered" evidence="1">
    <location>
        <begin position="61"/>
        <end position="83"/>
    </location>
</feature>
<proteinExistence type="predicted"/>
<organism evidence="2 3">
    <name type="scientific">Cardiocondyla obscurior</name>
    <dbReference type="NCBI Taxonomy" id="286306"/>
    <lineage>
        <taxon>Eukaryota</taxon>
        <taxon>Metazoa</taxon>
        <taxon>Ecdysozoa</taxon>
        <taxon>Arthropoda</taxon>
        <taxon>Hexapoda</taxon>
        <taxon>Insecta</taxon>
        <taxon>Pterygota</taxon>
        <taxon>Neoptera</taxon>
        <taxon>Endopterygota</taxon>
        <taxon>Hymenoptera</taxon>
        <taxon>Apocrita</taxon>
        <taxon>Aculeata</taxon>
        <taxon>Formicoidea</taxon>
        <taxon>Formicidae</taxon>
        <taxon>Myrmicinae</taxon>
        <taxon>Cardiocondyla</taxon>
    </lineage>
</organism>
<keyword evidence="3" id="KW-1185">Reference proteome</keyword>
<evidence type="ECO:0000313" key="3">
    <source>
        <dbReference type="Proteomes" id="UP001430953"/>
    </source>
</evidence>
<reference evidence="2 3" key="1">
    <citation type="submission" date="2023-03" db="EMBL/GenBank/DDBJ databases">
        <title>High recombination rates correlate with genetic variation in Cardiocondyla obscurior ants.</title>
        <authorList>
            <person name="Errbii M."/>
        </authorList>
    </citation>
    <scope>NUCLEOTIDE SEQUENCE [LARGE SCALE GENOMIC DNA]</scope>
    <source>
        <strain evidence="2">Alpha-2009</strain>
        <tissue evidence="2">Whole body</tissue>
    </source>
</reference>
<protein>
    <submittedName>
        <fullName evidence="2">Uncharacterized protein</fullName>
    </submittedName>
</protein>
<evidence type="ECO:0000256" key="1">
    <source>
        <dbReference type="SAM" id="MobiDB-lite"/>
    </source>
</evidence>
<gene>
    <name evidence="2" type="ORF">PUN28_015076</name>
</gene>
<accession>A0AAW2EX15</accession>